<sequence length="47" mass="5586">MMLGLVILFVLCGVELLLAMVALKQKPDLWKEVEFEDFYDFYDSKKR</sequence>
<name>A0A8I1SN15_9BACI</name>
<protein>
    <submittedName>
        <fullName evidence="1">Uncharacterized protein</fullName>
    </submittedName>
</protein>
<accession>A0A8I1SN15</accession>
<dbReference type="GeneID" id="93682215"/>
<evidence type="ECO:0000313" key="1">
    <source>
        <dbReference type="EMBL" id="MBN8251448.1"/>
    </source>
</evidence>
<dbReference type="AlphaFoldDB" id="A0A8I1SN15"/>
<dbReference type="EMBL" id="JAEMWV010000003">
    <property type="protein sequence ID" value="MBN8251448.1"/>
    <property type="molecule type" value="Genomic_DNA"/>
</dbReference>
<organism evidence="1 3">
    <name type="scientific">Priestia flexa</name>
    <dbReference type="NCBI Taxonomy" id="86664"/>
    <lineage>
        <taxon>Bacteria</taxon>
        <taxon>Bacillati</taxon>
        <taxon>Bacillota</taxon>
        <taxon>Bacilli</taxon>
        <taxon>Bacillales</taxon>
        <taxon>Bacillaceae</taxon>
        <taxon>Priestia</taxon>
    </lineage>
</organism>
<dbReference type="Proteomes" id="UP000664578">
    <property type="component" value="Unassembled WGS sequence"/>
</dbReference>
<proteinExistence type="predicted"/>
<dbReference type="EMBL" id="JAWUZT010000009">
    <property type="protein sequence ID" value="MDW8515511.1"/>
    <property type="molecule type" value="Genomic_DNA"/>
</dbReference>
<evidence type="ECO:0000313" key="4">
    <source>
        <dbReference type="Proteomes" id="UP001284771"/>
    </source>
</evidence>
<reference evidence="2" key="3">
    <citation type="submission" date="2024-05" db="EMBL/GenBank/DDBJ databases">
        <title>Draft genomic sequences of Priestia flexa CCM isolated from the soil of an abandoned mine contaminated by free cyanide in the high Andean zone of Tacna, Peru.</title>
        <authorList>
            <person name="Caceda Quiroz C.J."/>
            <person name="Maraza Chooque G.J."/>
            <person name="Fora Quispe G.L."/>
            <person name="Carpio Mamani M."/>
        </authorList>
    </citation>
    <scope>NUCLEOTIDE SEQUENCE</scope>
    <source>
        <strain evidence="2">CCM</strain>
    </source>
</reference>
<evidence type="ECO:0000313" key="3">
    <source>
        <dbReference type="Proteomes" id="UP000664578"/>
    </source>
</evidence>
<evidence type="ECO:0000313" key="2">
    <source>
        <dbReference type="EMBL" id="MDW8515511.1"/>
    </source>
</evidence>
<reference evidence="4" key="2">
    <citation type="submission" date="2023-07" db="EMBL/GenBank/DDBJ databases">
        <title>Draft genomic sequences of Priestia flexa CCM isolated from the soil of an abandoned mine contaminated by free cyanide in the high Andean zone of Tacna, Peru.</title>
        <authorList>
            <person name="Caceda Quiroz C.J."/>
            <person name="Maraza Chooque G.J."/>
            <person name="Fora Quispe G.L."/>
            <person name="Carpio Mamani M."/>
        </authorList>
    </citation>
    <scope>NUCLEOTIDE SEQUENCE [LARGE SCALE GENOMIC DNA]</scope>
    <source>
        <strain evidence="4">CCM</strain>
    </source>
</reference>
<reference evidence="1" key="1">
    <citation type="submission" date="2020-12" db="EMBL/GenBank/DDBJ databases">
        <title>PHA producing bacteria isolated from mangrove.</title>
        <authorList>
            <person name="Zheng W."/>
            <person name="Yu S."/>
            <person name="Huang Y."/>
        </authorList>
    </citation>
    <scope>NUCLEOTIDE SEQUENCE</scope>
    <source>
        <strain evidence="1">GN22-4</strain>
    </source>
</reference>
<gene>
    <name evidence="1" type="ORF">JF537_07650</name>
    <name evidence="2" type="ORF">RIB56_05130</name>
</gene>
<dbReference type="RefSeq" id="WP_153301172.1">
    <property type="nucleotide sequence ID" value="NZ_CANLXW010000005.1"/>
</dbReference>
<comment type="caution">
    <text evidence="1">The sequence shown here is derived from an EMBL/GenBank/DDBJ whole genome shotgun (WGS) entry which is preliminary data.</text>
</comment>
<dbReference type="Proteomes" id="UP001284771">
    <property type="component" value="Unassembled WGS sequence"/>
</dbReference>
<keyword evidence="4" id="KW-1185">Reference proteome</keyword>